<geneLocation type="plasmid" evidence="1">
    <name>pSvP1_F</name>
</geneLocation>
<protein>
    <submittedName>
        <fullName evidence="1">Uncharacterized protein</fullName>
    </submittedName>
</protein>
<sequence>MASFLCTEPPARHCLLYTNPHPGICDVSQSALGGTLSIR</sequence>
<organism evidence="1">
    <name type="scientific">Escherichia coli</name>
    <dbReference type="NCBI Taxonomy" id="562"/>
    <lineage>
        <taxon>Bacteria</taxon>
        <taxon>Pseudomonadati</taxon>
        <taxon>Pseudomonadota</taxon>
        <taxon>Gammaproteobacteria</taxon>
        <taxon>Enterobacterales</taxon>
        <taxon>Enterobacteriaceae</taxon>
        <taxon>Escherichia</taxon>
    </lineage>
</organism>
<proteinExistence type="predicted"/>
<keyword evidence="1" id="KW-0614">Plasmid</keyword>
<accession>A0A6G5ZYP3</accession>
<evidence type="ECO:0000313" key="1">
    <source>
        <dbReference type="EMBL" id="QHW11106.1"/>
    </source>
</evidence>
<dbReference type="AlphaFoldDB" id="A0A6G5ZYP3"/>
<reference evidence="1" key="1">
    <citation type="journal article" date="2019" name="Sci. Rep.">
        <title>Diversity of P1 phage-like elements in multidrug resistant Escherichia coli.</title>
        <authorList>
            <person name="Venturini C."/>
            <person name="Zingali T."/>
            <person name="Wyrsch E.R."/>
            <person name="Bowring B."/>
            <person name="Iredell J."/>
            <person name="Partridge S.R."/>
            <person name="Djordjevic S.P."/>
        </authorList>
    </citation>
    <scope>NUCLEOTIDE SEQUENCE</scope>
    <source>
        <strain evidence="1">SvETEC</strain>
        <plasmid evidence="1">pSvP1_F</plasmid>
    </source>
</reference>
<dbReference type="EMBL" id="MN510446">
    <property type="protein sequence ID" value="QHW11106.1"/>
    <property type="molecule type" value="Genomic_DNA"/>
</dbReference>
<reference evidence="1" key="2">
    <citation type="submission" date="2019-09" db="EMBL/GenBank/DDBJ databases">
        <authorList>
            <person name="Wyrsch E."/>
            <person name="Liu M.Y."/>
            <person name="Djordjevic S.P."/>
        </authorList>
    </citation>
    <scope>NUCLEOTIDE SEQUENCE</scope>
    <source>
        <strain evidence="1">SvETEC</strain>
        <plasmid evidence="1">pSvP1_F</plasmid>
    </source>
</reference>
<name>A0A6G5ZYP3_ECOLX</name>